<dbReference type="PROSITE" id="PS51257">
    <property type="entry name" value="PROKAR_LIPOPROTEIN"/>
    <property type="match status" value="1"/>
</dbReference>
<protein>
    <recommendedName>
        <fullName evidence="5">Lipoprotein</fullName>
    </recommendedName>
</protein>
<dbReference type="Proteomes" id="UP000427636">
    <property type="component" value="Chromosome"/>
</dbReference>
<evidence type="ECO:0000313" key="3">
    <source>
        <dbReference type="EMBL" id="QGS07374.1"/>
    </source>
</evidence>
<accession>A0ABX6FI00</accession>
<reference evidence="3 4" key="1">
    <citation type="submission" date="2019-11" db="EMBL/GenBank/DDBJ databases">
        <title>FDA dAtabase for Regulatory Grade micrObial Sequences (FDA-ARGOS): Supporting development and validation of Infectious Disease Dx tests.</title>
        <authorList>
            <person name="Turner S."/>
            <person name="Byrd R."/>
            <person name="Tallon L."/>
            <person name="Sadzewicz L."/>
            <person name="Vavikolanu K."/>
            <person name="Mehta A."/>
            <person name="Aluvathingal J."/>
            <person name="Nadendla S."/>
            <person name="Myers T."/>
            <person name="Yan Y."/>
            <person name="Sichtig H."/>
        </authorList>
    </citation>
    <scope>NUCLEOTIDE SEQUENCE [LARGE SCALE GENOMIC DNA]</scope>
    <source>
        <strain evidence="3 4">FDAARGOS_742</strain>
    </source>
</reference>
<feature type="compositionally biased region" description="Low complexity" evidence="1">
    <location>
        <begin position="69"/>
        <end position="99"/>
    </location>
</feature>
<dbReference type="RefSeq" id="WP_006364007.1">
    <property type="nucleotide sequence ID" value="NZ_CP046313.1"/>
</dbReference>
<evidence type="ECO:0000256" key="2">
    <source>
        <dbReference type="SAM" id="SignalP"/>
    </source>
</evidence>
<feature type="region of interest" description="Disordered" evidence="1">
    <location>
        <begin position="23"/>
        <end position="99"/>
    </location>
</feature>
<evidence type="ECO:0008006" key="5">
    <source>
        <dbReference type="Google" id="ProtNLM"/>
    </source>
</evidence>
<keyword evidence="2" id="KW-0732">Signal</keyword>
<dbReference type="EMBL" id="CP046313">
    <property type="protein sequence ID" value="QGS07374.1"/>
    <property type="molecule type" value="Genomic_DNA"/>
</dbReference>
<evidence type="ECO:0000256" key="1">
    <source>
        <dbReference type="SAM" id="MobiDB-lite"/>
    </source>
</evidence>
<organism evidence="3 4">
    <name type="scientific">Gemella sanguinis</name>
    <dbReference type="NCBI Taxonomy" id="84135"/>
    <lineage>
        <taxon>Bacteria</taxon>
        <taxon>Bacillati</taxon>
        <taxon>Bacillota</taxon>
        <taxon>Bacilli</taxon>
        <taxon>Bacillales</taxon>
        <taxon>Gemellaceae</taxon>
        <taxon>Gemella</taxon>
    </lineage>
</organism>
<dbReference type="GeneID" id="84802278"/>
<feature type="signal peptide" evidence="2">
    <location>
        <begin position="1"/>
        <end position="22"/>
    </location>
</feature>
<proteinExistence type="predicted"/>
<gene>
    <name evidence="3" type="ORF">FOC50_03285</name>
</gene>
<feature type="chain" id="PRO_5047427072" description="Lipoprotein" evidence="2">
    <location>
        <begin position="23"/>
        <end position="283"/>
    </location>
</feature>
<sequence>MNKKLLALLATGALIITGCATKGNVKNKEDDNKKTEQSNNSLEEKKEEDNNTNKEQNTTETTENKDNNENTGNNGNNNNDNNSVNSESKKNNNNTQTIKTGNHDFAAAKKLVDIVGVSGNDVSRLSSQTNLLHWLTQSNIKTTKAANGETLFTVSSADYLDVINAVTSKTYTKEEAINLLKGSHFSEKDGNSAKSNAVPKEDEVYYYKGDNVIVFTTRIMGNNHPQEVESQDKWVVEGDKIKINVVDKMTKTKISTITLKINNKQYAGGNVKSKYYVESIKSN</sequence>
<evidence type="ECO:0000313" key="4">
    <source>
        <dbReference type="Proteomes" id="UP000427636"/>
    </source>
</evidence>
<feature type="compositionally biased region" description="Basic and acidic residues" evidence="1">
    <location>
        <begin position="26"/>
        <end position="52"/>
    </location>
</feature>
<name>A0ABX6FI00_9BACL</name>
<keyword evidence="4" id="KW-1185">Reference proteome</keyword>